<protein>
    <recommendedName>
        <fullName evidence="7">Cysteine-rich transmembrane domain-containing protein</fullName>
    </recommendedName>
</protein>
<dbReference type="GO" id="GO:0005886">
    <property type="term" value="C:plasma membrane"/>
    <property type="evidence" value="ECO:0007669"/>
    <property type="project" value="InterPro"/>
</dbReference>
<dbReference type="InterPro" id="IPR028144">
    <property type="entry name" value="CYSTM_dom"/>
</dbReference>
<comment type="similarity">
    <text evidence="2">Belongs to the CYSTM1 family.</text>
</comment>
<evidence type="ECO:0000256" key="5">
    <source>
        <dbReference type="ARBA" id="ARBA00023136"/>
    </source>
</evidence>
<dbReference type="EMBL" id="CM031839">
    <property type="protein sequence ID" value="KAG6675455.1"/>
    <property type="molecule type" value="Genomic_DNA"/>
</dbReference>
<sequence length="74" mass="8210">MNQHQVQGEPCPLPANYQLGPYQTQPPGHNLIKDRQGHPGKDVPPRGETMSRGDGFWRGCCAGLCCYCCLDMCF</sequence>
<dbReference type="AlphaFoldDB" id="A0A922A7P6"/>
<evidence type="ECO:0000259" key="7">
    <source>
        <dbReference type="Pfam" id="PF12734"/>
    </source>
</evidence>
<feature type="region of interest" description="Disordered" evidence="6">
    <location>
        <begin position="21"/>
        <end position="54"/>
    </location>
</feature>
<comment type="caution">
    <text evidence="8">The sequence shown here is derived from an EMBL/GenBank/DDBJ whole genome shotgun (WGS) entry which is preliminary data.</text>
</comment>
<evidence type="ECO:0000256" key="3">
    <source>
        <dbReference type="ARBA" id="ARBA00022692"/>
    </source>
</evidence>
<feature type="domain" description="Cysteine-rich transmembrane" evidence="7">
    <location>
        <begin position="48"/>
        <end position="74"/>
    </location>
</feature>
<evidence type="ECO:0000313" key="8">
    <source>
        <dbReference type="EMBL" id="KAG6675455.1"/>
    </source>
</evidence>
<accession>A0A922A7P6</accession>
<keyword evidence="4" id="KW-1133">Transmembrane helix</keyword>
<gene>
    <name evidence="8" type="ORF">I3842_15G102700</name>
</gene>
<evidence type="ECO:0000256" key="1">
    <source>
        <dbReference type="ARBA" id="ARBA00004167"/>
    </source>
</evidence>
<proteinExistence type="inferred from homology"/>
<name>A0A922A7P6_CARIL</name>
<evidence type="ECO:0000313" key="9">
    <source>
        <dbReference type="Proteomes" id="UP000811246"/>
    </source>
</evidence>
<keyword evidence="5" id="KW-0472">Membrane</keyword>
<reference evidence="8" key="1">
    <citation type="submission" date="2021-01" db="EMBL/GenBank/DDBJ databases">
        <authorList>
            <person name="Lovell J.T."/>
            <person name="Bentley N."/>
            <person name="Bhattarai G."/>
            <person name="Jenkins J.W."/>
            <person name="Sreedasyam A."/>
            <person name="Alarcon Y."/>
            <person name="Bock C."/>
            <person name="Boston L."/>
            <person name="Carlson J."/>
            <person name="Cervantes K."/>
            <person name="Clermont K."/>
            <person name="Krom N."/>
            <person name="Kubenka K."/>
            <person name="Mamidi S."/>
            <person name="Mattison C."/>
            <person name="Monteros M."/>
            <person name="Pisani C."/>
            <person name="Plott C."/>
            <person name="Rajasekar S."/>
            <person name="Rhein H.S."/>
            <person name="Rohla C."/>
            <person name="Song M."/>
            <person name="Hilaire R.S."/>
            <person name="Shu S."/>
            <person name="Wells L."/>
            <person name="Wang X."/>
            <person name="Webber J."/>
            <person name="Heerema R.J."/>
            <person name="Klein P."/>
            <person name="Conner P."/>
            <person name="Grauke L."/>
            <person name="Grimwood J."/>
            <person name="Schmutz J."/>
            <person name="Randall J.J."/>
        </authorList>
    </citation>
    <scope>NUCLEOTIDE SEQUENCE</scope>
    <source>
        <tissue evidence="8">Leaf</tissue>
    </source>
</reference>
<dbReference type="Proteomes" id="UP000811246">
    <property type="component" value="Chromosome 15"/>
</dbReference>
<dbReference type="PANTHER" id="PTHR31568">
    <property type="entry name" value="RCG49325, ISOFORM CRA_A"/>
    <property type="match status" value="1"/>
</dbReference>
<dbReference type="Pfam" id="PF12734">
    <property type="entry name" value="CYSTM"/>
    <property type="match status" value="1"/>
</dbReference>
<evidence type="ECO:0000256" key="2">
    <source>
        <dbReference type="ARBA" id="ARBA00009444"/>
    </source>
</evidence>
<feature type="compositionally biased region" description="Basic and acidic residues" evidence="6">
    <location>
        <begin position="31"/>
        <end position="51"/>
    </location>
</feature>
<dbReference type="PANTHER" id="PTHR31568:SF131">
    <property type="entry name" value="CYSTEINE-RICH TRANSMEMBRANE CYSTM DOMAIN-CONTAINING PROTEIN-RELATED"/>
    <property type="match status" value="1"/>
</dbReference>
<evidence type="ECO:0000256" key="6">
    <source>
        <dbReference type="SAM" id="MobiDB-lite"/>
    </source>
</evidence>
<keyword evidence="3" id="KW-0812">Transmembrane</keyword>
<dbReference type="InterPro" id="IPR044850">
    <property type="entry name" value="WIH1-like"/>
</dbReference>
<organism evidence="8 9">
    <name type="scientific">Carya illinoinensis</name>
    <name type="common">Pecan</name>
    <dbReference type="NCBI Taxonomy" id="32201"/>
    <lineage>
        <taxon>Eukaryota</taxon>
        <taxon>Viridiplantae</taxon>
        <taxon>Streptophyta</taxon>
        <taxon>Embryophyta</taxon>
        <taxon>Tracheophyta</taxon>
        <taxon>Spermatophyta</taxon>
        <taxon>Magnoliopsida</taxon>
        <taxon>eudicotyledons</taxon>
        <taxon>Gunneridae</taxon>
        <taxon>Pentapetalae</taxon>
        <taxon>rosids</taxon>
        <taxon>fabids</taxon>
        <taxon>Fagales</taxon>
        <taxon>Juglandaceae</taxon>
        <taxon>Carya</taxon>
    </lineage>
</organism>
<evidence type="ECO:0000256" key="4">
    <source>
        <dbReference type="ARBA" id="ARBA00022989"/>
    </source>
</evidence>
<comment type="subcellular location">
    <subcellularLocation>
        <location evidence="1">Membrane</location>
        <topology evidence="1">Single-pass membrane protein</topology>
    </subcellularLocation>
</comment>